<sequence length="74" mass="8649">MNRKQESNGFNSLFEKGKCRQIHLLLLLYSNYLIGGETFSTLRFQLLLQITCRRTNVSSTFSVTYRNDVQGREL</sequence>
<dbReference type="AlphaFoldDB" id="A0A0N4X124"/>
<evidence type="ECO:0000313" key="1">
    <source>
        <dbReference type="EMBL" id="VDO68179.1"/>
    </source>
</evidence>
<evidence type="ECO:0000313" key="3">
    <source>
        <dbReference type="WBParaSite" id="HPLM_0001799901-mRNA-1"/>
    </source>
</evidence>
<gene>
    <name evidence="1" type="ORF">HPLM_LOCUS17991</name>
</gene>
<protein>
    <submittedName>
        <fullName evidence="3">Ovule protein</fullName>
    </submittedName>
</protein>
<dbReference type="Proteomes" id="UP000268014">
    <property type="component" value="Unassembled WGS sequence"/>
</dbReference>
<dbReference type="EMBL" id="UZAF01020270">
    <property type="protein sequence ID" value="VDO68179.1"/>
    <property type="molecule type" value="Genomic_DNA"/>
</dbReference>
<organism evidence="3">
    <name type="scientific">Haemonchus placei</name>
    <name type="common">Barber's pole worm</name>
    <dbReference type="NCBI Taxonomy" id="6290"/>
    <lineage>
        <taxon>Eukaryota</taxon>
        <taxon>Metazoa</taxon>
        <taxon>Ecdysozoa</taxon>
        <taxon>Nematoda</taxon>
        <taxon>Chromadorea</taxon>
        <taxon>Rhabditida</taxon>
        <taxon>Rhabditina</taxon>
        <taxon>Rhabditomorpha</taxon>
        <taxon>Strongyloidea</taxon>
        <taxon>Trichostrongylidae</taxon>
        <taxon>Haemonchus</taxon>
    </lineage>
</organism>
<reference evidence="3" key="1">
    <citation type="submission" date="2017-02" db="UniProtKB">
        <authorList>
            <consortium name="WormBaseParasite"/>
        </authorList>
    </citation>
    <scope>IDENTIFICATION</scope>
</reference>
<accession>A0A0N4X124</accession>
<evidence type="ECO:0000313" key="2">
    <source>
        <dbReference type="Proteomes" id="UP000268014"/>
    </source>
</evidence>
<keyword evidence="2" id="KW-1185">Reference proteome</keyword>
<dbReference type="WBParaSite" id="HPLM_0001799901-mRNA-1">
    <property type="protein sequence ID" value="HPLM_0001799901-mRNA-1"/>
    <property type="gene ID" value="HPLM_0001799901"/>
</dbReference>
<proteinExistence type="predicted"/>
<reference evidence="1 2" key="2">
    <citation type="submission" date="2018-11" db="EMBL/GenBank/DDBJ databases">
        <authorList>
            <consortium name="Pathogen Informatics"/>
        </authorList>
    </citation>
    <scope>NUCLEOTIDE SEQUENCE [LARGE SCALE GENOMIC DNA]</scope>
    <source>
        <strain evidence="1 2">MHpl1</strain>
    </source>
</reference>
<name>A0A0N4X124_HAEPC</name>